<feature type="signal peptide" evidence="1">
    <location>
        <begin position="1"/>
        <end position="21"/>
    </location>
</feature>
<dbReference type="Proteomes" id="UP000664288">
    <property type="component" value="Unassembled WGS sequence"/>
</dbReference>
<sequence>MKVLGIYAIFACLGVLCGASAGSAKEGSGLDWGARDPTPCVALTQSEPPTAEQAVTLVRCSGEVAVEGTMSLMENVELEVGGPVPYLAMYDRYVMEDADTRADTYPIRGSFTWSTCKTRHDAAIYGNPDLNCAEADVSAAEGLCWKTSFAEWRCRMNGASVARREPTAPPR</sequence>
<gene>
    <name evidence="2" type="ORF">J1C47_07715</name>
</gene>
<organism evidence="2 3">
    <name type="scientific">Jiella sonneratiae</name>
    <dbReference type="NCBI Taxonomy" id="2816856"/>
    <lineage>
        <taxon>Bacteria</taxon>
        <taxon>Pseudomonadati</taxon>
        <taxon>Pseudomonadota</taxon>
        <taxon>Alphaproteobacteria</taxon>
        <taxon>Hyphomicrobiales</taxon>
        <taxon>Aurantimonadaceae</taxon>
        <taxon>Jiella</taxon>
    </lineage>
</organism>
<accession>A0ABS3J1G2</accession>
<keyword evidence="3" id="KW-1185">Reference proteome</keyword>
<protein>
    <submittedName>
        <fullName evidence="2">Uncharacterized protein</fullName>
    </submittedName>
</protein>
<comment type="caution">
    <text evidence="2">The sequence shown here is derived from an EMBL/GenBank/DDBJ whole genome shotgun (WGS) entry which is preliminary data.</text>
</comment>
<reference evidence="2 3" key="1">
    <citation type="submission" date="2021-03" db="EMBL/GenBank/DDBJ databases">
        <title>Whole genome sequence of Jiella sp. MQZ13P-4.</title>
        <authorList>
            <person name="Tuo L."/>
        </authorList>
    </citation>
    <scope>NUCLEOTIDE SEQUENCE [LARGE SCALE GENOMIC DNA]</scope>
    <source>
        <strain evidence="2 3">MQZ13P-4</strain>
    </source>
</reference>
<evidence type="ECO:0000313" key="2">
    <source>
        <dbReference type="EMBL" id="MBO0903526.1"/>
    </source>
</evidence>
<proteinExistence type="predicted"/>
<keyword evidence="1" id="KW-0732">Signal</keyword>
<evidence type="ECO:0000313" key="3">
    <source>
        <dbReference type="Proteomes" id="UP000664288"/>
    </source>
</evidence>
<evidence type="ECO:0000256" key="1">
    <source>
        <dbReference type="SAM" id="SignalP"/>
    </source>
</evidence>
<name>A0ABS3J1G2_9HYPH</name>
<dbReference type="EMBL" id="JAFMPY010000006">
    <property type="protein sequence ID" value="MBO0903526.1"/>
    <property type="molecule type" value="Genomic_DNA"/>
</dbReference>
<dbReference type="RefSeq" id="WP_207350162.1">
    <property type="nucleotide sequence ID" value="NZ_JAFMPY010000006.1"/>
</dbReference>
<feature type="chain" id="PRO_5047251017" evidence="1">
    <location>
        <begin position="22"/>
        <end position="171"/>
    </location>
</feature>